<evidence type="ECO:0000256" key="1">
    <source>
        <dbReference type="ARBA" id="ARBA00004141"/>
    </source>
</evidence>
<comment type="subcellular location">
    <subcellularLocation>
        <location evidence="1">Membrane</location>
        <topology evidence="1">Multi-pass membrane protein</topology>
    </subcellularLocation>
</comment>
<feature type="transmembrane region" description="Helical" evidence="5">
    <location>
        <begin position="158"/>
        <end position="177"/>
    </location>
</feature>
<evidence type="ECO:0000313" key="9">
    <source>
        <dbReference type="Proteomes" id="UP000077384"/>
    </source>
</evidence>
<reference evidence="7 9" key="1">
    <citation type="journal article" date="2015" name="Biotechnol. Bioeng.">
        <title>Genome sequence and phenotypic characterization of Caulobacter segnis.</title>
        <authorList>
            <person name="Patel S."/>
            <person name="Fletcher B."/>
            <person name="Scott D.C."/>
            <person name="Ely B."/>
        </authorList>
    </citation>
    <scope>NUCLEOTIDE SEQUENCE [LARGE SCALE GENOMIC DNA]</scope>
    <source>
        <strain evidence="7 9">PS02</strain>
    </source>
</reference>
<dbReference type="InterPro" id="IPR013525">
    <property type="entry name" value="ABC2_TM"/>
</dbReference>
<evidence type="ECO:0000256" key="3">
    <source>
        <dbReference type="ARBA" id="ARBA00022989"/>
    </source>
</evidence>
<evidence type="ECO:0000256" key="4">
    <source>
        <dbReference type="ARBA" id="ARBA00023136"/>
    </source>
</evidence>
<dbReference type="Pfam" id="PF12698">
    <property type="entry name" value="ABC2_membrane_3"/>
    <property type="match status" value="1"/>
</dbReference>
<evidence type="ECO:0000256" key="2">
    <source>
        <dbReference type="ARBA" id="ARBA00022692"/>
    </source>
</evidence>
<keyword evidence="3 5" id="KW-1133">Transmembrane helix</keyword>
<feature type="transmembrane region" description="Helical" evidence="5">
    <location>
        <begin position="97"/>
        <end position="122"/>
    </location>
</feature>
<dbReference type="GO" id="GO:0140359">
    <property type="term" value="F:ABC-type transporter activity"/>
    <property type="evidence" value="ECO:0007669"/>
    <property type="project" value="InterPro"/>
</dbReference>
<gene>
    <name evidence="8" type="ORF">CLCOS_15410</name>
    <name evidence="7" type="ORF">WX73_03798</name>
</gene>
<sequence length="244" mass="27454">MEFSMRRVNALFSKELKELPKNINVLFMAALPVIFCAIYLKIFRNVMNSQEGKIYILNTILNMNLVMVATLIMAMLIAEEKEKNTLKTLMLTSLSPAEFLIGKALITIFISVIVNIAIFFMLKIQMQYLLMYFIITIVVLISMVEIGAVIGIVSKNQMATGTIGTPLCMFLFMIPLLSGLNKTFYKIATLLPNYNSMIILKKVFDGKNILEGSGYNIFVIFAWIVGSSLVFAYVYNRNGISSDS</sequence>
<feature type="transmembrane region" description="Helical" evidence="5">
    <location>
        <begin position="23"/>
        <end position="43"/>
    </location>
</feature>
<feature type="transmembrane region" description="Helical" evidence="5">
    <location>
        <begin position="55"/>
        <end position="77"/>
    </location>
</feature>
<comment type="caution">
    <text evidence="7">The sequence shown here is derived from an EMBL/GenBank/DDBJ whole genome shotgun (WGS) entry which is preliminary data.</text>
</comment>
<dbReference type="Proteomes" id="UP000093694">
    <property type="component" value="Unassembled WGS sequence"/>
</dbReference>
<organism evidence="7 9">
    <name type="scientific">Clostridium coskatii</name>
    <dbReference type="NCBI Taxonomy" id="1705578"/>
    <lineage>
        <taxon>Bacteria</taxon>
        <taxon>Bacillati</taxon>
        <taxon>Bacillota</taxon>
        <taxon>Clostridia</taxon>
        <taxon>Eubacteriales</taxon>
        <taxon>Clostridiaceae</taxon>
        <taxon>Clostridium</taxon>
    </lineage>
</organism>
<protein>
    <submittedName>
        <fullName evidence="7">ABC-2 family transporter protein</fullName>
    </submittedName>
</protein>
<accession>A0A166TN52</accession>
<proteinExistence type="predicted"/>
<keyword evidence="2 5" id="KW-0812">Transmembrane</keyword>
<dbReference type="RefSeq" id="WP_013239113.1">
    <property type="nucleotide sequence ID" value="NZ_LITQ01000009.1"/>
</dbReference>
<dbReference type="EMBL" id="LITQ01000009">
    <property type="protein sequence ID" value="OAA93888.1"/>
    <property type="molecule type" value="Genomic_DNA"/>
</dbReference>
<evidence type="ECO:0000313" key="10">
    <source>
        <dbReference type="Proteomes" id="UP000093694"/>
    </source>
</evidence>
<dbReference type="EMBL" id="LROR01000038">
    <property type="protein sequence ID" value="OBR95217.1"/>
    <property type="molecule type" value="Genomic_DNA"/>
</dbReference>
<evidence type="ECO:0000256" key="5">
    <source>
        <dbReference type="SAM" id="Phobius"/>
    </source>
</evidence>
<reference evidence="8 10" key="2">
    <citation type="journal article" date="2016" name="Front. Microbiol.">
        <title>Industrial Acetogenic Biocatalysts: A Comparative Metabolic and Genomic Analysis.</title>
        <authorList>
            <person name="Bengelsdorf F."/>
            <person name="Poehlein A."/>
            <person name="Sonja S."/>
            <person name="Erz C."/>
            <person name="Hummel T."/>
            <person name="Hoffmeister S."/>
            <person name="Daniel R."/>
            <person name="Durre P."/>
        </authorList>
    </citation>
    <scope>NUCLEOTIDE SEQUENCE [LARGE SCALE GENOMIC DNA]</scope>
    <source>
        <strain evidence="8 10">PTA-10522</strain>
    </source>
</reference>
<evidence type="ECO:0000259" key="6">
    <source>
        <dbReference type="Pfam" id="PF12698"/>
    </source>
</evidence>
<dbReference type="AlphaFoldDB" id="A0A166TN52"/>
<keyword evidence="10" id="KW-1185">Reference proteome</keyword>
<evidence type="ECO:0000313" key="8">
    <source>
        <dbReference type="EMBL" id="OBR95217.1"/>
    </source>
</evidence>
<name>A0A166TN52_9CLOT</name>
<keyword evidence="4 5" id="KW-0472">Membrane</keyword>
<dbReference type="GO" id="GO:0016020">
    <property type="term" value="C:membrane"/>
    <property type="evidence" value="ECO:0007669"/>
    <property type="project" value="UniProtKB-SubCell"/>
</dbReference>
<dbReference type="Proteomes" id="UP000077384">
    <property type="component" value="Unassembled WGS sequence"/>
</dbReference>
<feature type="domain" description="ABC-2 type transporter transmembrane" evidence="6">
    <location>
        <begin position="30"/>
        <end position="231"/>
    </location>
</feature>
<feature type="transmembrane region" description="Helical" evidence="5">
    <location>
        <begin position="129"/>
        <end position="152"/>
    </location>
</feature>
<feature type="transmembrane region" description="Helical" evidence="5">
    <location>
        <begin position="215"/>
        <end position="235"/>
    </location>
</feature>
<evidence type="ECO:0000313" key="7">
    <source>
        <dbReference type="EMBL" id="OAA93888.1"/>
    </source>
</evidence>
<dbReference type="PATRIC" id="fig|1705578.3.peg.3872"/>